<dbReference type="SUPFAM" id="SSF52540">
    <property type="entry name" value="P-loop containing nucleoside triphosphate hydrolases"/>
    <property type="match status" value="1"/>
</dbReference>
<reference evidence="5" key="1">
    <citation type="journal article" date="2023" name="Commun. Biol.">
        <title>Genome analysis of Parmales, the sister group of diatoms, reveals the evolutionary specialization of diatoms from phago-mixotrophs to photoautotrophs.</title>
        <authorList>
            <person name="Ban H."/>
            <person name="Sato S."/>
            <person name="Yoshikawa S."/>
            <person name="Yamada K."/>
            <person name="Nakamura Y."/>
            <person name="Ichinomiya M."/>
            <person name="Sato N."/>
            <person name="Blanc-Mathieu R."/>
            <person name="Endo H."/>
            <person name="Kuwata A."/>
            <person name="Ogata H."/>
        </authorList>
    </citation>
    <scope>NUCLEOTIDE SEQUENCE [LARGE SCALE GENOMIC DNA]</scope>
    <source>
        <strain evidence="5">NIES 3699</strain>
    </source>
</reference>
<name>A0A9W7DN45_9STRA</name>
<dbReference type="PROSITE" id="PS51419">
    <property type="entry name" value="RAB"/>
    <property type="match status" value="1"/>
</dbReference>
<keyword evidence="2" id="KW-0342">GTP-binding</keyword>
<dbReference type="GO" id="GO:0003924">
    <property type="term" value="F:GTPase activity"/>
    <property type="evidence" value="ECO:0007669"/>
    <property type="project" value="InterPro"/>
</dbReference>
<feature type="region of interest" description="Disordered" evidence="3">
    <location>
        <begin position="223"/>
        <end position="243"/>
    </location>
</feature>
<dbReference type="InterPro" id="IPR027417">
    <property type="entry name" value="P-loop_NTPase"/>
</dbReference>
<comment type="caution">
    <text evidence="4">The sequence shown here is derived from an EMBL/GenBank/DDBJ whole genome shotgun (WGS) entry which is preliminary data.</text>
</comment>
<keyword evidence="5" id="KW-1185">Reference proteome</keyword>
<evidence type="ECO:0000256" key="3">
    <source>
        <dbReference type="SAM" id="MobiDB-lite"/>
    </source>
</evidence>
<dbReference type="InterPro" id="IPR005225">
    <property type="entry name" value="Small_GTP-bd"/>
</dbReference>
<dbReference type="FunFam" id="3.40.50.300:FF:000808">
    <property type="entry name" value="Small GTP-binding protein, putative"/>
    <property type="match status" value="1"/>
</dbReference>
<dbReference type="InterPro" id="IPR001806">
    <property type="entry name" value="Small_GTPase"/>
</dbReference>
<feature type="compositionally biased region" description="Low complexity" evidence="3">
    <location>
        <begin position="223"/>
        <end position="238"/>
    </location>
</feature>
<protein>
    <submittedName>
        <fullName evidence="4">Uncharacterized protein</fullName>
    </submittedName>
</protein>
<dbReference type="SMART" id="SM00173">
    <property type="entry name" value="RAS"/>
    <property type="match status" value="1"/>
</dbReference>
<dbReference type="Pfam" id="PF00071">
    <property type="entry name" value="Ras"/>
    <property type="match status" value="1"/>
</dbReference>
<dbReference type="SMART" id="SM00176">
    <property type="entry name" value="RAN"/>
    <property type="match status" value="1"/>
</dbReference>
<proteinExistence type="predicted"/>
<dbReference type="PROSITE" id="PS51421">
    <property type="entry name" value="RAS"/>
    <property type="match status" value="1"/>
</dbReference>
<dbReference type="PROSITE" id="PS51420">
    <property type="entry name" value="RHO"/>
    <property type="match status" value="1"/>
</dbReference>
<dbReference type="EMBL" id="BRXX01000583">
    <property type="protein sequence ID" value="GMH48392.1"/>
    <property type="molecule type" value="Genomic_DNA"/>
</dbReference>
<evidence type="ECO:0000313" key="4">
    <source>
        <dbReference type="EMBL" id="GMH48392.1"/>
    </source>
</evidence>
<dbReference type="CDD" id="cd00154">
    <property type="entry name" value="Rab"/>
    <property type="match status" value="1"/>
</dbReference>
<dbReference type="PANTHER" id="PTHR47977">
    <property type="entry name" value="RAS-RELATED PROTEIN RAB"/>
    <property type="match status" value="1"/>
</dbReference>
<dbReference type="NCBIfam" id="TIGR00231">
    <property type="entry name" value="small_GTP"/>
    <property type="match status" value="1"/>
</dbReference>
<dbReference type="SMART" id="SM00174">
    <property type="entry name" value="RHO"/>
    <property type="match status" value="1"/>
</dbReference>
<sequence length="271" mass="29707">MPDLEYNPSLDDLVNAREVPRVSNLEVNLKVVTLGDKSAGKTSLIMRFIEGRFKMNSQPTIGALFLCKRGTTEDGFGFKLQVWDTSGDKRFESMAPLYFKTADIILICYDVTSRTSFLKAHEWAEKIKQSLNKLNGENLNPPRLIVVGTKIDLHDHREVPKREAEAFAENNGALYYETSAKTGENVEGLFEGTTRSILQARRSAVLTAECKGLNYIKKVGSKDSIGGVSRSSSKSKGGVNKKGKENIGVCSWNTTIGACHGGGDSNSCSIM</sequence>
<evidence type="ECO:0000256" key="2">
    <source>
        <dbReference type="ARBA" id="ARBA00023134"/>
    </source>
</evidence>
<evidence type="ECO:0000313" key="5">
    <source>
        <dbReference type="Proteomes" id="UP001165160"/>
    </source>
</evidence>
<gene>
    <name evidence="4" type="ORF">TrVE_jg9382</name>
</gene>
<evidence type="ECO:0000256" key="1">
    <source>
        <dbReference type="ARBA" id="ARBA00022741"/>
    </source>
</evidence>
<keyword evidence="1" id="KW-0547">Nucleotide-binding</keyword>
<dbReference type="Proteomes" id="UP001165160">
    <property type="component" value="Unassembled WGS sequence"/>
</dbReference>
<dbReference type="SMART" id="SM00175">
    <property type="entry name" value="RAB"/>
    <property type="match status" value="1"/>
</dbReference>
<accession>A0A9W7DN45</accession>
<dbReference type="Gene3D" id="3.40.50.300">
    <property type="entry name" value="P-loop containing nucleotide triphosphate hydrolases"/>
    <property type="match status" value="1"/>
</dbReference>
<organism evidence="4 5">
    <name type="scientific">Triparma verrucosa</name>
    <dbReference type="NCBI Taxonomy" id="1606542"/>
    <lineage>
        <taxon>Eukaryota</taxon>
        <taxon>Sar</taxon>
        <taxon>Stramenopiles</taxon>
        <taxon>Ochrophyta</taxon>
        <taxon>Bolidophyceae</taxon>
        <taxon>Parmales</taxon>
        <taxon>Triparmaceae</taxon>
        <taxon>Triparma</taxon>
    </lineage>
</organism>
<dbReference type="AlphaFoldDB" id="A0A9W7DN45"/>
<dbReference type="InterPro" id="IPR050227">
    <property type="entry name" value="Rab"/>
</dbReference>
<dbReference type="GO" id="GO:0005525">
    <property type="term" value="F:GTP binding"/>
    <property type="evidence" value="ECO:0007669"/>
    <property type="project" value="UniProtKB-KW"/>
</dbReference>
<dbReference type="PRINTS" id="PR00449">
    <property type="entry name" value="RASTRNSFRMNG"/>
</dbReference>